<proteinExistence type="predicted"/>
<dbReference type="InterPro" id="IPR036097">
    <property type="entry name" value="HisK_dim/P_sf"/>
</dbReference>
<dbReference type="PROSITE" id="PS50885">
    <property type="entry name" value="HAMP"/>
    <property type="match status" value="1"/>
</dbReference>
<dbReference type="PROSITE" id="PS50109">
    <property type="entry name" value="HIS_KIN"/>
    <property type="match status" value="1"/>
</dbReference>
<dbReference type="CDD" id="cd06225">
    <property type="entry name" value="HAMP"/>
    <property type="match status" value="1"/>
</dbReference>
<dbReference type="InterPro" id="IPR003661">
    <property type="entry name" value="HisK_dim/P_dom"/>
</dbReference>
<dbReference type="InterPro" id="IPR005467">
    <property type="entry name" value="His_kinase_dom"/>
</dbReference>
<evidence type="ECO:0000256" key="7">
    <source>
        <dbReference type="ARBA" id="ARBA00022692"/>
    </source>
</evidence>
<comment type="caution">
    <text evidence="17">The sequence shown here is derived from an EMBL/GenBank/DDBJ whole genome shotgun (WGS) entry which is preliminary data.</text>
</comment>
<evidence type="ECO:0000256" key="2">
    <source>
        <dbReference type="ARBA" id="ARBA00004651"/>
    </source>
</evidence>
<dbReference type="PRINTS" id="PR00344">
    <property type="entry name" value="BCTRLSENSOR"/>
</dbReference>
<dbReference type="EC" id="2.7.13.3" evidence="3"/>
<evidence type="ECO:0000256" key="11">
    <source>
        <dbReference type="ARBA" id="ARBA00022989"/>
    </source>
</evidence>
<feature type="domain" description="Histidine kinase" evidence="15">
    <location>
        <begin position="498"/>
        <end position="721"/>
    </location>
</feature>
<dbReference type="InterPro" id="IPR004358">
    <property type="entry name" value="Sig_transdc_His_kin-like_C"/>
</dbReference>
<dbReference type="SUPFAM" id="SSF158472">
    <property type="entry name" value="HAMP domain-like"/>
    <property type="match status" value="1"/>
</dbReference>
<dbReference type="Pfam" id="PF00512">
    <property type="entry name" value="HisKA"/>
    <property type="match status" value="1"/>
</dbReference>
<evidence type="ECO:0000256" key="4">
    <source>
        <dbReference type="ARBA" id="ARBA00022475"/>
    </source>
</evidence>
<dbReference type="Gene3D" id="1.10.287.130">
    <property type="match status" value="1"/>
</dbReference>
<keyword evidence="9" id="KW-0418">Kinase</keyword>
<dbReference type="InterPro" id="IPR003594">
    <property type="entry name" value="HATPase_dom"/>
</dbReference>
<feature type="transmembrane region" description="Helical" evidence="14">
    <location>
        <begin position="20"/>
        <end position="43"/>
    </location>
</feature>
<evidence type="ECO:0000259" key="16">
    <source>
        <dbReference type="PROSITE" id="PS50885"/>
    </source>
</evidence>
<dbReference type="InterPro" id="IPR003660">
    <property type="entry name" value="HAMP_dom"/>
</dbReference>
<dbReference type="InterPro" id="IPR017232">
    <property type="entry name" value="NtrY"/>
</dbReference>
<dbReference type="PANTHER" id="PTHR42878:SF7">
    <property type="entry name" value="SENSOR HISTIDINE KINASE GLRK"/>
    <property type="match status" value="1"/>
</dbReference>
<keyword evidence="8" id="KW-0547">Nucleotide-binding</keyword>
<evidence type="ECO:0000256" key="1">
    <source>
        <dbReference type="ARBA" id="ARBA00000085"/>
    </source>
</evidence>
<dbReference type="InterPro" id="IPR036890">
    <property type="entry name" value="HATPase_C_sf"/>
</dbReference>
<keyword evidence="4" id="KW-1003">Cell membrane</keyword>
<feature type="transmembrane region" description="Helical" evidence="14">
    <location>
        <begin position="286"/>
        <end position="314"/>
    </location>
</feature>
<dbReference type="GO" id="GO:0005524">
    <property type="term" value="F:ATP binding"/>
    <property type="evidence" value="ECO:0007669"/>
    <property type="project" value="UniProtKB-KW"/>
</dbReference>
<dbReference type="SMART" id="SM00388">
    <property type="entry name" value="HisKA"/>
    <property type="match status" value="1"/>
</dbReference>
<keyword evidence="10 17" id="KW-0067">ATP-binding</keyword>
<dbReference type="PANTHER" id="PTHR42878">
    <property type="entry name" value="TWO-COMPONENT HISTIDINE KINASE"/>
    <property type="match status" value="1"/>
</dbReference>
<keyword evidence="13 14" id="KW-0472">Membrane</keyword>
<accession>A0ABW1SEM1</accession>
<sequence length="737" mass="82467">MPQLNDKSIIKIFGRWTRILFLIASLIAVAVTLISFTGAGPLGPESNTIFWLLIFNFLLIAVLAINVLRNYFQLRSKSPEKGTGRLATQFATLFSFAAIAPALLFSVFLGSSLNKAIDNWFSERVEAVVEGAAAVSRSNLESVGDDIRLDTGIMAMDLNRAVIGFETEPDVFAQFMREQAAFRDFTGALILSSEGEILLASDPVSQRKYERPTQDMFDTANQGDVSVLLSDETLQFWALYKLSDFDDAYLYTVRPIDSPLLGSLRNAEQTLNVYRKAEEQSRQLQIIFLLGFSQITALILLFFVQYGVWAAGLISNPILKLAKAADQVRHGDLSVQVSLPEQNNEVAELTTSFNAMTSQLRQQHEAIDIASREAIERSEFIEAVLQGVSAGVVRVDDHLRVTLANPSAIGIFAILETPGDVFLGQFSPEISDLAMKAMADKESKSANIILNTDQSYRHLLVRAVPSHEDELGCILTFDDTTRLISAQRQTAWRDVARRVAHEIRNPLTPIQLSAERLRRRYRKSIDEEDQVFDRCIDTIFRQVSDIGRMVEEFSTFARMPKPEVKAFDLIEQVRECVFAARLSKPNIEYDYQTNQKEIQIFGDSRLLSQALTNLLKNAGEAVERSLEADDECESRSPSVTTDIQVTDDYVILDIEDTGPGFPKANRHHFLEPYYTTREQGVGLGLAIVNRIVEDHGGQLTLLDRRDETRGARVCIQLPLSGPSDETVESWTLSEEQA</sequence>
<keyword evidence="7 14" id="KW-0812">Transmembrane</keyword>
<comment type="catalytic activity">
    <reaction evidence="1">
        <text>ATP + protein L-histidine = ADP + protein N-phospho-L-histidine.</text>
        <dbReference type="EC" id="2.7.13.3"/>
    </reaction>
</comment>
<dbReference type="SUPFAM" id="SSF47384">
    <property type="entry name" value="Homodimeric domain of signal transducing histidine kinase"/>
    <property type="match status" value="1"/>
</dbReference>
<dbReference type="PIRSF" id="PIRSF037532">
    <property type="entry name" value="STHK_NtrY"/>
    <property type="match status" value="1"/>
</dbReference>
<evidence type="ECO:0000259" key="15">
    <source>
        <dbReference type="PROSITE" id="PS50109"/>
    </source>
</evidence>
<dbReference type="Pfam" id="PF00672">
    <property type="entry name" value="HAMP"/>
    <property type="match status" value="1"/>
</dbReference>
<keyword evidence="12" id="KW-0902">Two-component regulatory system</keyword>
<evidence type="ECO:0000256" key="14">
    <source>
        <dbReference type="SAM" id="Phobius"/>
    </source>
</evidence>
<evidence type="ECO:0000313" key="18">
    <source>
        <dbReference type="Proteomes" id="UP001596303"/>
    </source>
</evidence>
<dbReference type="SMART" id="SM00387">
    <property type="entry name" value="HATPase_c"/>
    <property type="match status" value="1"/>
</dbReference>
<dbReference type="SUPFAM" id="SSF55874">
    <property type="entry name" value="ATPase domain of HSP90 chaperone/DNA topoisomerase II/histidine kinase"/>
    <property type="match status" value="1"/>
</dbReference>
<evidence type="ECO:0000256" key="10">
    <source>
        <dbReference type="ARBA" id="ARBA00022840"/>
    </source>
</evidence>
<dbReference type="Proteomes" id="UP001596303">
    <property type="component" value="Unassembled WGS sequence"/>
</dbReference>
<name>A0ABW1SEM1_9PROT</name>
<dbReference type="Gene3D" id="6.10.340.10">
    <property type="match status" value="1"/>
</dbReference>
<keyword evidence="6" id="KW-0808">Transferase</keyword>
<keyword evidence="5" id="KW-0597">Phosphoprotein</keyword>
<feature type="transmembrane region" description="Helical" evidence="14">
    <location>
        <begin position="49"/>
        <end position="69"/>
    </location>
</feature>
<dbReference type="RefSeq" id="WP_377381754.1">
    <property type="nucleotide sequence ID" value="NZ_JBHSSW010000066.1"/>
</dbReference>
<keyword evidence="11 14" id="KW-1133">Transmembrane helix</keyword>
<organism evidence="17 18">
    <name type="scientific">Ponticaulis profundi</name>
    <dbReference type="NCBI Taxonomy" id="2665222"/>
    <lineage>
        <taxon>Bacteria</taxon>
        <taxon>Pseudomonadati</taxon>
        <taxon>Pseudomonadota</taxon>
        <taxon>Alphaproteobacteria</taxon>
        <taxon>Hyphomonadales</taxon>
        <taxon>Hyphomonadaceae</taxon>
        <taxon>Ponticaulis</taxon>
    </lineage>
</organism>
<dbReference type="CDD" id="cd00082">
    <property type="entry name" value="HisKA"/>
    <property type="match status" value="1"/>
</dbReference>
<dbReference type="SMART" id="SM00304">
    <property type="entry name" value="HAMP"/>
    <property type="match status" value="1"/>
</dbReference>
<keyword evidence="18" id="KW-1185">Reference proteome</keyword>
<evidence type="ECO:0000256" key="12">
    <source>
        <dbReference type="ARBA" id="ARBA00023012"/>
    </source>
</evidence>
<feature type="transmembrane region" description="Helical" evidence="14">
    <location>
        <begin position="90"/>
        <end position="109"/>
    </location>
</feature>
<dbReference type="Pfam" id="PF02518">
    <property type="entry name" value="HATPase_c"/>
    <property type="match status" value="1"/>
</dbReference>
<protein>
    <recommendedName>
        <fullName evidence="3">histidine kinase</fullName>
        <ecNumber evidence="3">2.7.13.3</ecNumber>
    </recommendedName>
</protein>
<evidence type="ECO:0000256" key="13">
    <source>
        <dbReference type="ARBA" id="ARBA00023136"/>
    </source>
</evidence>
<reference evidence="18" key="1">
    <citation type="journal article" date="2019" name="Int. J. Syst. Evol. Microbiol.">
        <title>The Global Catalogue of Microorganisms (GCM) 10K type strain sequencing project: providing services to taxonomists for standard genome sequencing and annotation.</title>
        <authorList>
            <consortium name="The Broad Institute Genomics Platform"/>
            <consortium name="The Broad Institute Genome Sequencing Center for Infectious Disease"/>
            <person name="Wu L."/>
            <person name="Ma J."/>
        </authorList>
    </citation>
    <scope>NUCLEOTIDE SEQUENCE [LARGE SCALE GENOMIC DNA]</scope>
    <source>
        <strain evidence="18">CGMCC-1.15741</strain>
    </source>
</reference>
<dbReference type="EMBL" id="JBHSSW010000066">
    <property type="protein sequence ID" value="MFC6199993.1"/>
    <property type="molecule type" value="Genomic_DNA"/>
</dbReference>
<evidence type="ECO:0000313" key="17">
    <source>
        <dbReference type="EMBL" id="MFC6199993.1"/>
    </source>
</evidence>
<dbReference type="Gene3D" id="3.30.450.20">
    <property type="entry name" value="PAS domain"/>
    <property type="match status" value="1"/>
</dbReference>
<dbReference type="Pfam" id="PF19312">
    <property type="entry name" value="NtrY_N"/>
    <property type="match status" value="1"/>
</dbReference>
<dbReference type="InterPro" id="IPR050351">
    <property type="entry name" value="BphY/WalK/GraS-like"/>
</dbReference>
<evidence type="ECO:0000256" key="9">
    <source>
        <dbReference type="ARBA" id="ARBA00022777"/>
    </source>
</evidence>
<feature type="domain" description="HAMP" evidence="16">
    <location>
        <begin position="312"/>
        <end position="365"/>
    </location>
</feature>
<dbReference type="Gene3D" id="3.30.565.10">
    <property type="entry name" value="Histidine kinase-like ATPase, C-terminal domain"/>
    <property type="match status" value="1"/>
</dbReference>
<evidence type="ECO:0000256" key="6">
    <source>
        <dbReference type="ARBA" id="ARBA00022679"/>
    </source>
</evidence>
<evidence type="ECO:0000256" key="8">
    <source>
        <dbReference type="ARBA" id="ARBA00022741"/>
    </source>
</evidence>
<gene>
    <name evidence="17" type="ORF">ACFQDM_18110</name>
</gene>
<comment type="subcellular location">
    <subcellularLocation>
        <location evidence="2">Cell membrane</location>
        <topology evidence="2">Multi-pass membrane protein</topology>
    </subcellularLocation>
</comment>
<evidence type="ECO:0000256" key="5">
    <source>
        <dbReference type="ARBA" id="ARBA00022553"/>
    </source>
</evidence>
<evidence type="ECO:0000256" key="3">
    <source>
        <dbReference type="ARBA" id="ARBA00012438"/>
    </source>
</evidence>
<dbReference type="InterPro" id="IPR045671">
    <property type="entry name" value="NtrY-like_N"/>
</dbReference>